<organism evidence="1 2">
    <name type="scientific">Trichonephila clavipes</name>
    <name type="common">Golden silk orbweaver</name>
    <name type="synonym">Nephila clavipes</name>
    <dbReference type="NCBI Taxonomy" id="2585209"/>
    <lineage>
        <taxon>Eukaryota</taxon>
        <taxon>Metazoa</taxon>
        <taxon>Ecdysozoa</taxon>
        <taxon>Arthropoda</taxon>
        <taxon>Chelicerata</taxon>
        <taxon>Arachnida</taxon>
        <taxon>Araneae</taxon>
        <taxon>Araneomorphae</taxon>
        <taxon>Entelegynae</taxon>
        <taxon>Araneoidea</taxon>
        <taxon>Nephilidae</taxon>
        <taxon>Trichonephila</taxon>
    </lineage>
</organism>
<accession>A0A8X6RVW5</accession>
<evidence type="ECO:0000313" key="2">
    <source>
        <dbReference type="Proteomes" id="UP000887159"/>
    </source>
</evidence>
<proteinExistence type="predicted"/>
<sequence length="117" mass="13208">MSSGLQTVFHGTVVFHKAYPEVPRVTMKKSKRNINTSMFAKLIHVLYEAYIIAGIWAGRVAEILFPPSRDEKDKKKRVDWFHDAATPGHSRHSCATCGMLGSSHKKIETEHVTDDEV</sequence>
<dbReference type="AlphaFoldDB" id="A0A8X6RVW5"/>
<gene>
    <name evidence="1" type="ORF">TNCV_258081</name>
</gene>
<protein>
    <submittedName>
        <fullName evidence="1">Uncharacterized protein</fullName>
    </submittedName>
</protein>
<reference evidence="1" key="1">
    <citation type="submission" date="2020-08" db="EMBL/GenBank/DDBJ databases">
        <title>Multicomponent nature underlies the extraordinary mechanical properties of spider dragline silk.</title>
        <authorList>
            <person name="Kono N."/>
            <person name="Nakamura H."/>
            <person name="Mori M."/>
            <person name="Yoshida Y."/>
            <person name="Ohtoshi R."/>
            <person name="Malay A.D."/>
            <person name="Moran D.A.P."/>
            <person name="Tomita M."/>
            <person name="Numata K."/>
            <person name="Arakawa K."/>
        </authorList>
    </citation>
    <scope>NUCLEOTIDE SEQUENCE</scope>
</reference>
<dbReference type="Proteomes" id="UP000887159">
    <property type="component" value="Unassembled WGS sequence"/>
</dbReference>
<name>A0A8X6RVW5_TRICX</name>
<keyword evidence="2" id="KW-1185">Reference proteome</keyword>
<dbReference type="EMBL" id="BMAU01021215">
    <property type="protein sequence ID" value="GFX99769.1"/>
    <property type="molecule type" value="Genomic_DNA"/>
</dbReference>
<comment type="caution">
    <text evidence="1">The sequence shown here is derived from an EMBL/GenBank/DDBJ whole genome shotgun (WGS) entry which is preliminary data.</text>
</comment>
<evidence type="ECO:0000313" key="1">
    <source>
        <dbReference type="EMBL" id="GFX99769.1"/>
    </source>
</evidence>